<keyword evidence="2" id="KW-1185">Reference proteome</keyword>
<reference evidence="1 2" key="1">
    <citation type="journal article" date="2019" name="Int. J. Syst. Evol. Microbiol.">
        <title>The Global Catalogue of Microorganisms (GCM) 10K type strain sequencing project: providing services to taxonomists for standard genome sequencing and annotation.</title>
        <authorList>
            <consortium name="The Broad Institute Genomics Platform"/>
            <consortium name="The Broad Institute Genome Sequencing Center for Infectious Disease"/>
            <person name="Wu L."/>
            <person name="Ma J."/>
        </authorList>
    </citation>
    <scope>NUCLEOTIDE SEQUENCE [LARGE SCALE GENOMIC DNA]</scope>
    <source>
        <strain evidence="1 2">JCM 3106</strain>
    </source>
</reference>
<sequence length="69" mass="7204">MSVIVVVLTAPLEAGPPGFFVRVLQVPTPSERSSVIGIFSAMTALPISVAALRLRQEHARAQHVAGQGA</sequence>
<evidence type="ECO:0000313" key="1">
    <source>
        <dbReference type="EMBL" id="GAA2988108.1"/>
    </source>
</evidence>
<proteinExistence type="predicted"/>
<organism evidence="1 2">
    <name type="scientific">Streptosporangium longisporum</name>
    <dbReference type="NCBI Taxonomy" id="46187"/>
    <lineage>
        <taxon>Bacteria</taxon>
        <taxon>Bacillati</taxon>
        <taxon>Actinomycetota</taxon>
        <taxon>Actinomycetes</taxon>
        <taxon>Streptosporangiales</taxon>
        <taxon>Streptosporangiaceae</taxon>
        <taxon>Streptosporangium</taxon>
    </lineage>
</organism>
<name>A0ABN3XQK7_9ACTN</name>
<comment type="caution">
    <text evidence="1">The sequence shown here is derived from an EMBL/GenBank/DDBJ whole genome shotgun (WGS) entry which is preliminary data.</text>
</comment>
<gene>
    <name evidence="1" type="ORF">GCM10017559_04970</name>
</gene>
<dbReference type="RefSeq" id="WP_344887502.1">
    <property type="nucleotide sequence ID" value="NZ_BAAAWD010000002.1"/>
</dbReference>
<evidence type="ECO:0000313" key="2">
    <source>
        <dbReference type="Proteomes" id="UP001499930"/>
    </source>
</evidence>
<dbReference type="Proteomes" id="UP001499930">
    <property type="component" value="Unassembled WGS sequence"/>
</dbReference>
<accession>A0ABN3XQK7</accession>
<dbReference type="EMBL" id="BAAAWD010000002">
    <property type="protein sequence ID" value="GAA2988108.1"/>
    <property type="molecule type" value="Genomic_DNA"/>
</dbReference>
<protein>
    <submittedName>
        <fullName evidence="1">Uncharacterized protein</fullName>
    </submittedName>
</protein>